<comment type="caution">
    <text evidence="1">The sequence shown here is derived from an EMBL/GenBank/DDBJ whole genome shotgun (WGS) entry which is preliminary data.</text>
</comment>
<keyword evidence="2" id="KW-1185">Reference proteome</keyword>
<protein>
    <submittedName>
        <fullName evidence="1">Uncharacterized protein</fullName>
    </submittedName>
</protein>
<organism evidence="1 2">
    <name type="scientific">Heterodera trifolii</name>
    <dbReference type="NCBI Taxonomy" id="157864"/>
    <lineage>
        <taxon>Eukaryota</taxon>
        <taxon>Metazoa</taxon>
        <taxon>Ecdysozoa</taxon>
        <taxon>Nematoda</taxon>
        <taxon>Chromadorea</taxon>
        <taxon>Rhabditida</taxon>
        <taxon>Tylenchina</taxon>
        <taxon>Tylenchomorpha</taxon>
        <taxon>Tylenchoidea</taxon>
        <taxon>Heteroderidae</taxon>
        <taxon>Heteroderinae</taxon>
        <taxon>Heterodera</taxon>
    </lineage>
</organism>
<gene>
    <name evidence="1" type="ORF">niasHT_017576</name>
</gene>
<evidence type="ECO:0000313" key="2">
    <source>
        <dbReference type="Proteomes" id="UP001620626"/>
    </source>
</evidence>
<dbReference type="AlphaFoldDB" id="A0ABD2L9Y7"/>
<dbReference type="Proteomes" id="UP001620626">
    <property type="component" value="Unassembled WGS sequence"/>
</dbReference>
<evidence type="ECO:0000313" key="1">
    <source>
        <dbReference type="EMBL" id="KAL3112058.1"/>
    </source>
</evidence>
<name>A0ABD2L9Y7_9BILA</name>
<dbReference type="EMBL" id="JBICBT010000484">
    <property type="protein sequence ID" value="KAL3112058.1"/>
    <property type="molecule type" value="Genomic_DNA"/>
</dbReference>
<accession>A0ABD2L9Y7</accession>
<sequence length="66" mass="7510">MPTQHNRSGSDCFFFLPIRAIRRGFSDIVSHADRVNGQVGALLESEQFDQAQIEGSLRNINELYEQ</sequence>
<proteinExistence type="predicted"/>
<reference evidence="1 2" key="1">
    <citation type="submission" date="2024-10" db="EMBL/GenBank/DDBJ databases">
        <authorList>
            <person name="Kim D."/>
        </authorList>
    </citation>
    <scope>NUCLEOTIDE SEQUENCE [LARGE SCALE GENOMIC DNA]</scope>
    <source>
        <strain evidence="1">BH-2024</strain>
    </source>
</reference>